<dbReference type="PANTHER" id="PTHR14859:SF15">
    <property type="entry name" value="ENDONUCLEASE_EXONUCLEASE_PHOSPHATASE DOMAIN-CONTAINING PROTEIN"/>
    <property type="match status" value="1"/>
</dbReference>
<keyword evidence="3" id="KW-1185">Reference proteome</keyword>
<dbReference type="PANTHER" id="PTHR14859">
    <property type="entry name" value="CALCOFLUOR WHITE HYPERSENSITIVE PROTEIN PRECURSOR"/>
    <property type="match status" value="1"/>
</dbReference>
<dbReference type="RefSeq" id="WP_218097453.1">
    <property type="nucleotide sequence ID" value="NZ_CAJVCE010000002.1"/>
</dbReference>
<sequence length="971" mass="105250">MNEGKRLIYFRCFLINVIVLLLLTPMYSAVASSAPGSSGGGGDAVQPPLKLKAMSYQINSGKGTDNVVDLDRIADVIRSSGADVIGLQAVDKHYSSRSNYEDQAKRIADALGMHYVYGPTVDLAPEQGRTERRQFGMAILSKYPIENAVLNPISNSGTEKRALFEARINVNGTAIHFYTTHMDTTAAVRVKQADEIISIVGRQTGPKIVAVYANAVDTSAEVKRLLTSFSDAFFDQTNAYTNPAYLPTKRISYLLPSYDWELGEARAIPSLASIHLPIVSELILNPDAHANPALKALAFTDKALSEMAGNVMKVKLNAYYTNGTVRDATYSAGYVSSHPEVADVPSPGLIRAKSAGKTVVTATYGPLSADLPVSVYLTKNADLASIRIDGVPVESFAPDRLFYRITVPRDSTKVPAISAQSADANASVTVFAPTTLPGIAYLVVTADDGATTKEYRVQFTGEKTDLDMPLKVMSFNIHHGADSDENYDLEKTADVIRQSGAEVIGLQEVDRYYSSRSNLEDTIGRLAEMLGMHYAYGANLDRAPQQPGLPNSQYGTAVLSKYPILEQRNYALTSYGQEQRGLLETRIDMNAIPLYFYSTHLGLDAVQQQTQTDEILAIAGEKDGPKIIVGDFNARPYSPDMRRIAAAFQEPFASQPNAYTIDSKRPYAKIDYIWASDKLLLGDAERAQVIQTQVSDHLPIVGDLYVKRELNELNFSVNEWKTAVGSSMELKATGLYSGGYSKDVTAEAQYASSNEAAVRVEKSGAITAIAPGTAQITARLGEQVATMSVYVMGNRSDLASISVNGLPLQPFLADRLDYTVYLPEGATMPQTVTAQAYDAKAIVTVEQAQGVPGEAVITVTAEDGIQQTVYRVHFEQNTPVSLVLNPAEWHAAPGEEMTLKASLRYKDGSLRDMDDKVRFSHSNGSVASVNAHGRVKAHRSGSAVINASVDGFQAEMTVQVEDEGNEPPGKP</sequence>
<dbReference type="InterPro" id="IPR005135">
    <property type="entry name" value="Endo/exonuclease/phosphatase"/>
</dbReference>
<dbReference type="Pfam" id="PF02368">
    <property type="entry name" value="Big_2"/>
    <property type="match status" value="2"/>
</dbReference>
<dbReference type="Pfam" id="PF03372">
    <property type="entry name" value="Exo_endo_phos"/>
    <property type="match status" value="2"/>
</dbReference>
<organism evidence="2 3">
    <name type="scientific">Paenibacillus allorhizosphaerae</name>
    <dbReference type="NCBI Taxonomy" id="2849866"/>
    <lineage>
        <taxon>Bacteria</taxon>
        <taxon>Bacillati</taxon>
        <taxon>Bacillota</taxon>
        <taxon>Bacilli</taxon>
        <taxon>Bacillales</taxon>
        <taxon>Paenibacillaceae</taxon>
        <taxon>Paenibacillus</taxon>
    </lineage>
</organism>
<name>A0ABM8VCU1_9BACL</name>
<evidence type="ECO:0000313" key="2">
    <source>
        <dbReference type="EMBL" id="CAG7625068.1"/>
    </source>
</evidence>
<reference evidence="2 3" key="1">
    <citation type="submission" date="2021-06" db="EMBL/GenBank/DDBJ databases">
        <authorList>
            <person name="Criscuolo A."/>
        </authorList>
    </citation>
    <scope>NUCLEOTIDE SEQUENCE [LARGE SCALE GENOMIC DNA]</scope>
    <source>
        <strain evidence="3">CIP 111802</strain>
    </source>
</reference>
<dbReference type="InterPro" id="IPR051916">
    <property type="entry name" value="GPI-anchor_lipid_remodeler"/>
</dbReference>
<protein>
    <recommendedName>
        <fullName evidence="1">BIG2 domain-containing protein</fullName>
    </recommendedName>
</protein>
<dbReference type="SMART" id="SM00635">
    <property type="entry name" value="BID_2"/>
    <property type="match status" value="3"/>
</dbReference>
<dbReference type="Proteomes" id="UP000730618">
    <property type="component" value="Unassembled WGS sequence"/>
</dbReference>
<feature type="domain" description="BIG2" evidence="1">
    <location>
        <begin position="709"/>
        <end position="790"/>
    </location>
</feature>
<dbReference type="InterPro" id="IPR003343">
    <property type="entry name" value="Big_2"/>
</dbReference>
<gene>
    <name evidence="2" type="ORF">PAECIP111802_01127</name>
</gene>
<feature type="domain" description="BIG2" evidence="1">
    <location>
        <begin position="878"/>
        <end position="959"/>
    </location>
</feature>
<dbReference type="EMBL" id="CAJVCE010000002">
    <property type="protein sequence ID" value="CAG7625068.1"/>
    <property type="molecule type" value="Genomic_DNA"/>
</dbReference>
<evidence type="ECO:0000259" key="1">
    <source>
        <dbReference type="SMART" id="SM00635"/>
    </source>
</evidence>
<accession>A0ABM8VCU1</accession>
<proteinExistence type="predicted"/>
<comment type="caution">
    <text evidence="2">The sequence shown here is derived from an EMBL/GenBank/DDBJ whole genome shotgun (WGS) entry which is preliminary data.</text>
</comment>
<feature type="domain" description="BIG2" evidence="1">
    <location>
        <begin position="293"/>
        <end position="374"/>
    </location>
</feature>
<evidence type="ECO:0000313" key="3">
    <source>
        <dbReference type="Proteomes" id="UP000730618"/>
    </source>
</evidence>